<dbReference type="GO" id="GO:0009289">
    <property type="term" value="C:pilus"/>
    <property type="evidence" value="ECO:0007669"/>
    <property type="project" value="InterPro"/>
</dbReference>
<reference evidence="3 4" key="1">
    <citation type="submission" date="2019-03" db="EMBL/GenBank/DDBJ databases">
        <title>Genomic analyses of the natural microbiome of Caenorhabditis elegans.</title>
        <authorList>
            <person name="Samuel B."/>
        </authorList>
    </citation>
    <scope>NUCLEOTIDE SEQUENCE [LARGE SCALE GENOMIC DNA]</scope>
    <source>
        <strain evidence="3 4">JUb102</strain>
    </source>
</reference>
<dbReference type="OrthoDB" id="6453785at2"/>
<dbReference type="Proteomes" id="UP000295055">
    <property type="component" value="Unassembled WGS sequence"/>
</dbReference>
<dbReference type="SUPFAM" id="SSF49401">
    <property type="entry name" value="Bacterial adhesins"/>
    <property type="match status" value="1"/>
</dbReference>
<dbReference type="Pfam" id="PF00419">
    <property type="entry name" value="Fimbrial"/>
    <property type="match status" value="1"/>
</dbReference>
<evidence type="ECO:0000259" key="2">
    <source>
        <dbReference type="Pfam" id="PF00419"/>
    </source>
</evidence>
<dbReference type="PANTHER" id="PTHR33420:SF26">
    <property type="entry name" value="FIMBRIAL SUBUNIT"/>
    <property type="match status" value="1"/>
</dbReference>
<comment type="caution">
    <text evidence="3">The sequence shown here is derived from an EMBL/GenBank/DDBJ whole genome shotgun (WGS) entry which is preliminary data.</text>
</comment>
<feature type="signal peptide" evidence="1">
    <location>
        <begin position="1"/>
        <end position="23"/>
    </location>
</feature>
<dbReference type="InterPro" id="IPR008966">
    <property type="entry name" value="Adhesion_dom_sf"/>
</dbReference>
<accession>A0A4R3NHK5</accession>
<dbReference type="PANTHER" id="PTHR33420">
    <property type="entry name" value="FIMBRIAL SUBUNIT ELFA-RELATED"/>
    <property type="match status" value="1"/>
</dbReference>
<dbReference type="RefSeq" id="WP_132496701.1">
    <property type="nucleotide sequence ID" value="NZ_SMAS01000007.1"/>
</dbReference>
<name>A0A4R3NHK5_9GAMM</name>
<organism evidence="3 4">
    <name type="scientific">Providencia alcalifaciens</name>
    <dbReference type="NCBI Taxonomy" id="126385"/>
    <lineage>
        <taxon>Bacteria</taxon>
        <taxon>Pseudomonadati</taxon>
        <taxon>Pseudomonadota</taxon>
        <taxon>Gammaproteobacteria</taxon>
        <taxon>Enterobacterales</taxon>
        <taxon>Morganellaceae</taxon>
        <taxon>Providencia</taxon>
    </lineage>
</organism>
<evidence type="ECO:0000313" key="3">
    <source>
        <dbReference type="EMBL" id="TCT31549.1"/>
    </source>
</evidence>
<protein>
    <submittedName>
        <fullName evidence="3">Type 1 fimbria pilin</fullName>
    </submittedName>
</protein>
<feature type="chain" id="PRO_5020375188" evidence="1">
    <location>
        <begin position="24"/>
        <end position="176"/>
    </location>
</feature>
<proteinExistence type="predicted"/>
<evidence type="ECO:0000313" key="4">
    <source>
        <dbReference type="Proteomes" id="UP000295055"/>
    </source>
</evidence>
<sequence length="176" mass="19593">MNKIIKKIFLFLFFLGKPFFVFAADSLSIDFSGELVSTACTVTSESVNKEVTLENLRWQYINENTMSESTEFSIGIENCSATDLQKNIELTWKSNQLVSVNGENFLTTQGSSGVLLGIHDKDDKPIVWNKAFTLGTVSVVEDEQQFDFSVFARKPINGEANAGSFSGVVTFNVEYK</sequence>
<dbReference type="AlphaFoldDB" id="A0A4R3NHK5"/>
<dbReference type="Gene3D" id="2.60.40.1090">
    <property type="entry name" value="Fimbrial-type adhesion domain"/>
    <property type="match status" value="1"/>
</dbReference>
<gene>
    <name evidence="3" type="ORF">EC835_10777</name>
</gene>
<dbReference type="InterPro" id="IPR050263">
    <property type="entry name" value="Bact_Fimbrial_Adh_Pro"/>
</dbReference>
<feature type="domain" description="Fimbrial-type adhesion" evidence="2">
    <location>
        <begin position="29"/>
        <end position="176"/>
    </location>
</feature>
<keyword evidence="1" id="KW-0732">Signal</keyword>
<dbReference type="InterPro" id="IPR036937">
    <property type="entry name" value="Adhesion_dom_fimbrial_sf"/>
</dbReference>
<dbReference type="GO" id="GO:0043709">
    <property type="term" value="P:cell adhesion involved in single-species biofilm formation"/>
    <property type="evidence" value="ECO:0007669"/>
    <property type="project" value="TreeGrafter"/>
</dbReference>
<dbReference type="EMBL" id="SMAS01000007">
    <property type="protein sequence ID" value="TCT31549.1"/>
    <property type="molecule type" value="Genomic_DNA"/>
</dbReference>
<evidence type="ECO:0000256" key="1">
    <source>
        <dbReference type="SAM" id="SignalP"/>
    </source>
</evidence>
<dbReference type="InterPro" id="IPR000259">
    <property type="entry name" value="Adhesion_dom_fimbrial"/>
</dbReference>